<feature type="domain" description="PPM-type phosphatase" evidence="12">
    <location>
        <begin position="24"/>
        <end position="401"/>
    </location>
</feature>
<keyword evidence="8 10" id="KW-0904">Protein phosphatase</keyword>
<accession>A0A6U5HF47</accession>
<evidence type="ECO:0000256" key="4">
    <source>
        <dbReference type="ARBA" id="ARBA00006702"/>
    </source>
</evidence>
<dbReference type="InterPro" id="IPR015655">
    <property type="entry name" value="PP2C"/>
</dbReference>
<keyword evidence="9" id="KW-0464">Manganese</keyword>
<reference evidence="13" key="1">
    <citation type="submission" date="2021-01" db="EMBL/GenBank/DDBJ databases">
        <authorList>
            <person name="Corre E."/>
            <person name="Pelletier E."/>
            <person name="Niang G."/>
            <person name="Scheremetjew M."/>
            <person name="Finn R."/>
            <person name="Kale V."/>
            <person name="Holt S."/>
            <person name="Cochrane G."/>
            <person name="Meng A."/>
            <person name="Brown T."/>
            <person name="Cohen L."/>
        </authorList>
    </citation>
    <scope>NUCLEOTIDE SEQUENCE</scope>
    <source>
        <strain evidence="13">CCMP 410</strain>
    </source>
</reference>
<keyword evidence="6" id="KW-0479">Metal-binding</keyword>
<dbReference type="PROSITE" id="PS51746">
    <property type="entry name" value="PPM_2"/>
    <property type="match status" value="1"/>
</dbReference>
<dbReference type="InterPro" id="IPR001932">
    <property type="entry name" value="PPM-type_phosphatase-like_dom"/>
</dbReference>
<dbReference type="PANTHER" id="PTHR13832">
    <property type="entry name" value="PROTEIN PHOSPHATASE 2C"/>
    <property type="match status" value="1"/>
</dbReference>
<dbReference type="EMBL" id="HBGK01008228">
    <property type="protein sequence ID" value="CAD9275343.1"/>
    <property type="molecule type" value="Transcribed_RNA"/>
</dbReference>
<evidence type="ECO:0000256" key="3">
    <source>
        <dbReference type="ARBA" id="ARBA00004170"/>
    </source>
</evidence>
<name>A0A6U5HF47_9STRA</name>
<evidence type="ECO:0000256" key="9">
    <source>
        <dbReference type="ARBA" id="ARBA00023211"/>
    </source>
</evidence>
<keyword evidence="7 10" id="KW-0378">Hydrolase</keyword>
<dbReference type="Gene3D" id="3.60.40.10">
    <property type="entry name" value="PPM-type phosphatase domain"/>
    <property type="match status" value="1"/>
</dbReference>
<evidence type="ECO:0000256" key="8">
    <source>
        <dbReference type="ARBA" id="ARBA00022912"/>
    </source>
</evidence>
<dbReference type="InterPro" id="IPR000222">
    <property type="entry name" value="PP2C_BS"/>
</dbReference>
<feature type="region of interest" description="Disordered" evidence="11">
    <location>
        <begin position="162"/>
        <end position="214"/>
    </location>
</feature>
<dbReference type="GO" id="GO:0046872">
    <property type="term" value="F:metal ion binding"/>
    <property type="evidence" value="ECO:0007669"/>
    <property type="project" value="UniProtKB-KW"/>
</dbReference>
<evidence type="ECO:0000256" key="10">
    <source>
        <dbReference type="RuleBase" id="RU003465"/>
    </source>
</evidence>
<evidence type="ECO:0000256" key="6">
    <source>
        <dbReference type="ARBA" id="ARBA00022723"/>
    </source>
</evidence>
<dbReference type="AlphaFoldDB" id="A0A6U5HF47"/>
<evidence type="ECO:0000313" key="14">
    <source>
        <dbReference type="EMBL" id="CAD9275343.1"/>
    </source>
</evidence>
<dbReference type="Pfam" id="PF00481">
    <property type="entry name" value="PP2C"/>
    <property type="match status" value="2"/>
</dbReference>
<comment type="cofactor">
    <cofactor evidence="2">
        <name>Mg(2+)</name>
        <dbReference type="ChEBI" id="CHEBI:18420"/>
    </cofactor>
</comment>
<feature type="compositionally biased region" description="Low complexity" evidence="11">
    <location>
        <begin position="175"/>
        <end position="189"/>
    </location>
</feature>
<dbReference type="PROSITE" id="PS01032">
    <property type="entry name" value="PPM_1"/>
    <property type="match status" value="1"/>
</dbReference>
<dbReference type="EC" id="3.1.3.16" evidence="5"/>
<sequence length="441" mass="46499">MGNLLGSPVTEKDTHLGTTPDGLIYAVSSMQGWRIHMEDAHITETNVHAQRPTRTEDAPLERLPLAGHSIFAVFDGHGGSFAAQYAAANFCRVLARQPKFVAYAKFVQERPQKEASMSGDAAEKAQYVRSGLELLEGALRDAFVDIDRETILAVKGDTVVEANTPYNEPTPPPTTTASPSSGDDSSDPAMGGGSSTGSSTANSAPTPNEDEDSGTTAVVVVVTPQWVICANAGDSRAVFAKQGNQPVPLSYDHKPDDEEETRRIKAAGGYVAGGRVEGDLAVSRGLGDFRFKEEKTVLAGSANFKAGAGDDEDANMLDADDQKVSPVPDIIVQNRNADSDEFIIVACDGIWDVLTNYDASKAVAAMFAEGESDMGLVCEELIDMCLRLGSKDNMTALIIRFPAQQIGEGEGVTGRRAARAAAEKSAAGADGAGVEDEASPQ</sequence>
<evidence type="ECO:0000259" key="12">
    <source>
        <dbReference type="PROSITE" id="PS51746"/>
    </source>
</evidence>
<protein>
    <recommendedName>
        <fullName evidence="5">protein-serine/threonine phosphatase</fullName>
        <ecNumber evidence="5">3.1.3.16</ecNumber>
    </recommendedName>
</protein>
<evidence type="ECO:0000313" key="13">
    <source>
        <dbReference type="EMBL" id="CAD9275341.1"/>
    </source>
</evidence>
<gene>
    <name evidence="13" type="ORF">GOCE00092_LOCUS4249</name>
    <name evidence="14" type="ORF">GOCE00092_LOCUS4251</name>
</gene>
<comment type="cofactor">
    <cofactor evidence="1">
        <name>Mn(2+)</name>
        <dbReference type="ChEBI" id="CHEBI:29035"/>
    </cofactor>
</comment>
<comment type="similarity">
    <text evidence="4 10">Belongs to the PP2C family.</text>
</comment>
<dbReference type="GO" id="GO:0004722">
    <property type="term" value="F:protein serine/threonine phosphatase activity"/>
    <property type="evidence" value="ECO:0007669"/>
    <property type="project" value="UniProtKB-EC"/>
</dbReference>
<comment type="subcellular location">
    <subcellularLocation>
        <location evidence="3">Membrane</location>
        <topology evidence="3">Peripheral membrane protein</topology>
    </subcellularLocation>
</comment>
<evidence type="ECO:0000256" key="7">
    <source>
        <dbReference type="ARBA" id="ARBA00022801"/>
    </source>
</evidence>
<evidence type="ECO:0000256" key="2">
    <source>
        <dbReference type="ARBA" id="ARBA00001946"/>
    </source>
</evidence>
<dbReference type="GO" id="GO:0016020">
    <property type="term" value="C:membrane"/>
    <property type="evidence" value="ECO:0007669"/>
    <property type="project" value="UniProtKB-SubCell"/>
</dbReference>
<evidence type="ECO:0000256" key="11">
    <source>
        <dbReference type="SAM" id="MobiDB-lite"/>
    </source>
</evidence>
<dbReference type="CDD" id="cd00143">
    <property type="entry name" value="PP2Cc"/>
    <property type="match status" value="1"/>
</dbReference>
<evidence type="ECO:0000256" key="5">
    <source>
        <dbReference type="ARBA" id="ARBA00013081"/>
    </source>
</evidence>
<organism evidence="13">
    <name type="scientific">Grammatophora oceanica</name>
    <dbReference type="NCBI Taxonomy" id="210454"/>
    <lineage>
        <taxon>Eukaryota</taxon>
        <taxon>Sar</taxon>
        <taxon>Stramenopiles</taxon>
        <taxon>Ochrophyta</taxon>
        <taxon>Bacillariophyta</taxon>
        <taxon>Fragilariophyceae</taxon>
        <taxon>Fragilariophycidae</taxon>
        <taxon>Rhabdonematales</taxon>
        <taxon>Grammatophoraceae</taxon>
        <taxon>Grammatophora</taxon>
    </lineage>
</organism>
<dbReference type="InterPro" id="IPR036457">
    <property type="entry name" value="PPM-type-like_dom_sf"/>
</dbReference>
<evidence type="ECO:0000256" key="1">
    <source>
        <dbReference type="ARBA" id="ARBA00001936"/>
    </source>
</evidence>
<dbReference type="PANTHER" id="PTHR13832:SF565">
    <property type="entry name" value="AT28366P-RELATED"/>
    <property type="match status" value="1"/>
</dbReference>
<proteinExistence type="inferred from homology"/>
<dbReference type="EMBL" id="HBGK01008224">
    <property type="protein sequence ID" value="CAD9275341.1"/>
    <property type="molecule type" value="Transcribed_RNA"/>
</dbReference>
<dbReference type="SMART" id="SM00332">
    <property type="entry name" value="PP2Cc"/>
    <property type="match status" value="1"/>
</dbReference>
<dbReference type="SUPFAM" id="SSF81606">
    <property type="entry name" value="PP2C-like"/>
    <property type="match status" value="1"/>
</dbReference>